<evidence type="ECO:0000313" key="7">
    <source>
        <dbReference type="EMBL" id="PWC23401.1"/>
    </source>
</evidence>
<reference evidence="7 9" key="1">
    <citation type="submission" date="2018-04" db="EMBL/GenBank/DDBJ databases">
        <title>Brenneria corticis sp.nov.</title>
        <authorList>
            <person name="Li Y."/>
        </authorList>
    </citation>
    <scope>NUCLEOTIDE SEQUENCE [LARGE SCALE GENOMIC DNA]</scope>
    <source>
        <strain evidence="7 9">LMG 2694</strain>
    </source>
</reference>
<feature type="site" description="Important for substrate specificity" evidence="6">
    <location>
        <position position="153"/>
    </location>
</feature>
<dbReference type="SUPFAM" id="SSF52972">
    <property type="entry name" value="ITPase-like"/>
    <property type="match status" value="1"/>
</dbReference>
<dbReference type="HAMAP" id="MF_00528">
    <property type="entry name" value="Maf"/>
    <property type="match status" value="1"/>
</dbReference>
<evidence type="ECO:0000256" key="4">
    <source>
        <dbReference type="ARBA" id="ARBA00022801"/>
    </source>
</evidence>
<accession>A0A2U1UP68</accession>
<evidence type="ECO:0000313" key="8">
    <source>
        <dbReference type="EMBL" id="QCR06399.1"/>
    </source>
</evidence>
<evidence type="ECO:0000313" key="10">
    <source>
        <dbReference type="Proteomes" id="UP000303847"/>
    </source>
</evidence>
<feature type="active site" description="Proton acceptor" evidence="6">
    <location>
        <position position="70"/>
    </location>
</feature>
<dbReference type="GO" id="GO:0009117">
    <property type="term" value="P:nucleotide metabolic process"/>
    <property type="evidence" value="ECO:0007669"/>
    <property type="project" value="UniProtKB-KW"/>
</dbReference>
<keyword evidence="4 6" id="KW-0378">Hydrolase</keyword>
<evidence type="ECO:0000256" key="6">
    <source>
        <dbReference type="HAMAP-Rule" id="MF_00528"/>
    </source>
</evidence>
<dbReference type="PANTHER" id="PTHR43213:SF5">
    <property type="entry name" value="BIFUNCTIONAL DTTP_UTP PYROPHOSPHATASE_METHYLTRANSFERASE PROTEIN-RELATED"/>
    <property type="match status" value="1"/>
</dbReference>
<keyword evidence="3 6" id="KW-0963">Cytoplasm</keyword>
<sequence length="197" mass="21413">MHQLYLASSSPRRRELLALLDIPFAQLSVAVEERRLPHEAAETYVRRLAHEKAAAGVLAAPADLPVLGADTIVVLNGQVLEKPRDEAHAARMLAQLSGQRHQVMTSVALADRRDMLSGLVVTEVVFRPLSRQDIDSYIASGEPMDKAGSYGIQGKGGCFVKSIKGSYHAVVGLPLVETYELFGNFAALRIARGKHDC</sequence>
<reference evidence="8 10" key="2">
    <citation type="submission" date="2018-11" db="EMBL/GenBank/DDBJ databases">
        <title>Genome sequences of Brenneria nigrifluens and Brenneria rubrifaciens.</title>
        <authorList>
            <person name="Poret-Peterson A.T."/>
            <person name="McClean A.E."/>
            <person name="Kluepfel D.A."/>
        </authorList>
    </citation>
    <scope>NUCLEOTIDE SEQUENCE [LARGE SCALE GENOMIC DNA]</scope>
    <source>
        <strain evidence="8 10">ATCC 13028</strain>
    </source>
</reference>
<dbReference type="OrthoDB" id="9807767at2"/>
<proteinExistence type="inferred from homology"/>
<protein>
    <recommendedName>
        <fullName evidence="6">dTTP/UTP pyrophosphatase</fullName>
        <shortName evidence="6">dTTPase/UTPase</shortName>
        <ecNumber evidence="6">3.6.1.9</ecNumber>
    </recommendedName>
    <alternativeName>
        <fullName evidence="6">Nucleoside triphosphate pyrophosphatase</fullName>
    </alternativeName>
    <alternativeName>
        <fullName evidence="6">Nucleotide pyrophosphatase</fullName>
        <shortName evidence="6">Nucleotide PPase</shortName>
    </alternativeName>
</protein>
<comment type="function">
    <text evidence="6">Nucleoside triphosphate pyrophosphatase that hydrolyzes dTTP and UTP. May have a dual role in cell division arrest and in preventing the incorporation of modified nucleotides into cellular nucleic acids.</text>
</comment>
<organism evidence="7 9">
    <name type="scientific">Brenneria nigrifluens DSM 30175 = ATCC 13028</name>
    <dbReference type="NCBI Taxonomy" id="1121120"/>
    <lineage>
        <taxon>Bacteria</taxon>
        <taxon>Pseudomonadati</taxon>
        <taxon>Pseudomonadota</taxon>
        <taxon>Gammaproteobacteria</taxon>
        <taxon>Enterobacterales</taxon>
        <taxon>Pectobacteriaceae</taxon>
        <taxon>Brenneria</taxon>
    </lineage>
</organism>
<feature type="site" description="Important for substrate specificity" evidence="6">
    <location>
        <position position="12"/>
    </location>
</feature>
<dbReference type="Proteomes" id="UP000303847">
    <property type="component" value="Chromosome"/>
</dbReference>
<keyword evidence="5 6" id="KW-0546">Nucleotide metabolism</keyword>
<dbReference type="AlphaFoldDB" id="A0A2U1UP68"/>
<comment type="subcellular location">
    <subcellularLocation>
        <location evidence="2 6">Cytoplasm</location>
    </subcellularLocation>
</comment>
<dbReference type="EMBL" id="QDKK01000025">
    <property type="protein sequence ID" value="PWC23401.1"/>
    <property type="molecule type" value="Genomic_DNA"/>
</dbReference>
<evidence type="ECO:0000256" key="5">
    <source>
        <dbReference type="ARBA" id="ARBA00023080"/>
    </source>
</evidence>
<gene>
    <name evidence="7" type="ORF">DDT54_15225</name>
    <name evidence="8" type="ORF">EH206_20935</name>
</gene>
<dbReference type="FunFam" id="3.90.950.10:FF:000004">
    <property type="entry name" value="dTTP/UTP pyrophosphatase"/>
    <property type="match status" value="1"/>
</dbReference>
<dbReference type="InterPro" id="IPR029001">
    <property type="entry name" value="ITPase-like_fam"/>
</dbReference>
<evidence type="ECO:0000256" key="2">
    <source>
        <dbReference type="ARBA" id="ARBA00004496"/>
    </source>
</evidence>
<dbReference type="Gene3D" id="3.90.950.10">
    <property type="match status" value="1"/>
</dbReference>
<dbReference type="Pfam" id="PF02545">
    <property type="entry name" value="Maf"/>
    <property type="match status" value="1"/>
</dbReference>
<comment type="catalytic activity">
    <reaction evidence="6">
        <text>dTTP + H2O = dTMP + diphosphate + H(+)</text>
        <dbReference type="Rhea" id="RHEA:28534"/>
        <dbReference type="ChEBI" id="CHEBI:15377"/>
        <dbReference type="ChEBI" id="CHEBI:15378"/>
        <dbReference type="ChEBI" id="CHEBI:33019"/>
        <dbReference type="ChEBI" id="CHEBI:37568"/>
        <dbReference type="ChEBI" id="CHEBI:63528"/>
        <dbReference type="EC" id="3.6.1.9"/>
    </reaction>
</comment>
<comment type="catalytic activity">
    <reaction evidence="6">
        <text>UTP + H2O = UMP + diphosphate + H(+)</text>
        <dbReference type="Rhea" id="RHEA:29395"/>
        <dbReference type="ChEBI" id="CHEBI:15377"/>
        <dbReference type="ChEBI" id="CHEBI:15378"/>
        <dbReference type="ChEBI" id="CHEBI:33019"/>
        <dbReference type="ChEBI" id="CHEBI:46398"/>
        <dbReference type="ChEBI" id="CHEBI:57865"/>
        <dbReference type="EC" id="3.6.1.9"/>
    </reaction>
</comment>
<dbReference type="PANTHER" id="PTHR43213">
    <property type="entry name" value="BIFUNCTIONAL DTTP/UTP PYROPHOSPHATASE/METHYLTRANSFERASE PROTEIN-RELATED"/>
    <property type="match status" value="1"/>
</dbReference>
<dbReference type="EMBL" id="CP034036">
    <property type="protein sequence ID" value="QCR06399.1"/>
    <property type="molecule type" value="Genomic_DNA"/>
</dbReference>
<comment type="cofactor">
    <cofactor evidence="1 6">
        <name>a divalent metal cation</name>
        <dbReference type="ChEBI" id="CHEBI:60240"/>
    </cofactor>
</comment>
<dbReference type="RefSeq" id="WP_009114767.1">
    <property type="nucleotide sequence ID" value="NZ_CP034036.1"/>
</dbReference>
<dbReference type="GO" id="GO:0047429">
    <property type="term" value="F:nucleoside triphosphate diphosphatase activity"/>
    <property type="evidence" value="ECO:0007669"/>
    <property type="project" value="UniProtKB-EC"/>
</dbReference>
<dbReference type="EC" id="3.6.1.9" evidence="6"/>
<dbReference type="InterPro" id="IPR003697">
    <property type="entry name" value="Maf-like"/>
</dbReference>
<evidence type="ECO:0000313" key="9">
    <source>
        <dbReference type="Proteomes" id="UP000295985"/>
    </source>
</evidence>
<name>A0A2U1UP68_9GAMM</name>
<comment type="caution">
    <text evidence="6">Lacks conserved residue(s) required for the propagation of feature annotation.</text>
</comment>
<comment type="similarity">
    <text evidence="6">Belongs to the Maf family. YhdE subfamily.</text>
</comment>
<dbReference type="GO" id="GO:0005737">
    <property type="term" value="C:cytoplasm"/>
    <property type="evidence" value="ECO:0007669"/>
    <property type="project" value="UniProtKB-SubCell"/>
</dbReference>
<dbReference type="PIRSF" id="PIRSF006305">
    <property type="entry name" value="Maf"/>
    <property type="match status" value="1"/>
</dbReference>
<dbReference type="NCBIfam" id="TIGR00172">
    <property type="entry name" value="maf"/>
    <property type="match status" value="1"/>
</dbReference>
<dbReference type="CDD" id="cd00555">
    <property type="entry name" value="Maf"/>
    <property type="match status" value="1"/>
</dbReference>
<evidence type="ECO:0000256" key="3">
    <source>
        <dbReference type="ARBA" id="ARBA00022490"/>
    </source>
</evidence>
<dbReference type="Proteomes" id="UP000295985">
    <property type="component" value="Unassembled WGS sequence"/>
</dbReference>
<feature type="site" description="Important for substrate specificity" evidence="6">
    <location>
        <position position="71"/>
    </location>
</feature>
<evidence type="ECO:0000256" key="1">
    <source>
        <dbReference type="ARBA" id="ARBA00001968"/>
    </source>
</evidence>
<keyword evidence="10" id="KW-1185">Reference proteome</keyword>